<proteinExistence type="predicted"/>
<gene>
    <name evidence="1" type="ORF">E3O65_14390</name>
</gene>
<accession>A0ABY2IWR1</accession>
<keyword evidence="2" id="KW-1185">Reference proteome</keyword>
<name>A0ABY2IWR1_9MICO</name>
<dbReference type="RefSeq" id="WP_134364422.1">
    <property type="nucleotide sequence ID" value="NZ_SOGJ01000032.1"/>
</dbReference>
<dbReference type="EMBL" id="SOGJ01000032">
    <property type="protein sequence ID" value="TFC95681.1"/>
    <property type="molecule type" value="Genomic_DNA"/>
</dbReference>
<evidence type="ECO:0008006" key="3">
    <source>
        <dbReference type="Google" id="ProtNLM"/>
    </source>
</evidence>
<organism evidence="1 2">
    <name type="scientific">Cryobacterium breve</name>
    <dbReference type="NCBI Taxonomy" id="1259258"/>
    <lineage>
        <taxon>Bacteria</taxon>
        <taxon>Bacillati</taxon>
        <taxon>Actinomycetota</taxon>
        <taxon>Actinomycetes</taxon>
        <taxon>Micrococcales</taxon>
        <taxon>Microbacteriaceae</taxon>
        <taxon>Cryobacterium</taxon>
    </lineage>
</organism>
<evidence type="ECO:0000313" key="2">
    <source>
        <dbReference type="Proteomes" id="UP000298355"/>
    </source>
</evidence>
<evidence type="ECO:0000313" key="1">
    <source>
        <dbReference type="EMBL" id="TFC95681.1"/>
    </source>
</evidence>
<sequence>MKATEPERFWSHVVKGPAADDCWIWTGAIADDGYGRFWTKAGDGQKVMRPQRFAYQLATGTALPSSVLLLHSCDVPICVHAVIDAAESHLSEGTHKMNMLDRAQKNRHANRWSAWRFNGLAREERTQRSRDLRDVILTHGWDPERMSAALAGVEETHPRLF</sequence>
<protein>
    <recommendedName>
        <fullName evidence="3">HNH endonuclease</fullName>
    </recommendedName>
</protein>
<dbReference type="Proteomes" id="UP000298355">
    <property type="component" value="Unassembled WGS sequence"/>
</dbReference>
<comment type="caution">
    <text evidence="1">The sequence shown here is derived from an EMBL/GenBank/DDBJ whole genome shotgun (WGS) entry which is preliminary data.</text>
</comment>
<reference evidence="1 2" key="1">
    <citation type="submission" date="2019-03" db="EMBL/GenBank/DDBJ databases">
        <title>Genomics of glacier-inhabiting Cryobacterium strains.</title>
        <authorList>
            <person name="Liu Q."/>
            <person name="Xin Y.-H."/>
        </authorList>
    </citation>
    <scope>NUCLEOTIDE SEQUENCE [LARGE SCALE GENOMIC DNA]</scope>
    <source>
        <strain evidence="1 2">TMT4-23</strain>
    </source>
</reference>